<dbReference type="EMBL" id="JARIHO010000005">
    <property type="protein sequence ID" value="KAJ7360899.1"/>
    <property type="molecule type" value="Genomic_DNA"/>
</dbReference>
<feature type="compositionally biased region" description="Basic and acidic residues" evidence="1">
    <location>
        <begin position="13"/>
        <end position="22"/>
    </location>
</feature>
<feature type="non-terminal residue" evidence="2">
    <location>
        <position position="1"/>
    </location>
</feature>
<dbReference type="Proteomes" id="UP001218218">
    <property type="component" value="Unassembled WGS sequence"/>
</dbReference>
<dbReference type="PANTHER" id="PTHR46177:SF1">
    <property type="entry name" value="INTEGRASE CATALYTIC DOMAIN-CONTAINING PROTEIN"/>
    <property type="match status" value="1"/>
</dbReference>
<evidence type="ECO:0000313" key="3">
    <source>
        <dbReference type="Proteomes" id="UP001218218"/>
    </source>
</evidence>
<accession>A0AAD7AKV7</accession>
<dbReference type="AlphaFoldDB" id="A0AAD7AKV7"/>
<gene>
    <name evidence="2" type="ORF">DFH08DRAFT_767583</name>
</gene>
<evidence type="ECO:0000256" key="1">
    <source>
        <dbReference type="SAM" id="MobiDB-lite"/>
    </source>
</evidence>
<protein>
    <submittedName>
        <fullName evidence="2">Uncharacterized protein</fullName>
    </submittedName>
</protein>
<dbReference type="PANTHER" id="PTHR46177">
    <property type="entry name" value="INTEGRASE CATALYTIC DOMAIN-CONTAINING PROTEIN"/>
    <property type="match status" value="1"/>
</dbReference>
<name>A0AAD7AKV7_9AGAR</name>
<reference evidence="2" key="1">
    <citation type="submission" date="2023-03" db="EMBL/GenBank/DDBJ databases">
        <title>Massive genome expansion in bonnet fungi (Mycena s.s.) driven by repeated elements and novel gene families across ecological guilds.</title>
        <authorList>
            <consortium name="Lawrence Berkeley National Laboratory"/>
            <person name="Harder C.B."/>
            <person name="Miyauchi S."/>
            <person name="Viragh M."/>
            <person name="Kuo A."/>
            <person name="Thoen E."/>
            <person name="Andreopoulos B."/>
            <person name="Lu D."/>
            <person name="Skrede I."/>
            <person name="Drula E."/>
            <person name="Henrissat B."/>
            <person name="Morin E."/>
            <person name="Kohler A."/>
            <person name="Barry K."/>
            <person name="LaButti K."/>
            <person name="Morin E."/>
            <person name="Salamov A."/>
            <person name="Lipzen A."/>
            <person name="Mereny Z."/>
            <person name="Hegedus B."/>
            <person name="Baldrian P."/>
            <person name="Stursova M."/>
            <person name="Weitz H."/>
            <person name="Taylor A."/>
            <person name="Grigoriev I.V."/>
            <person name="Nagy L.G."/>
            <person name="Martin F."/>
            <person name="Kauserud H."/>
        </authorList>
    </citation>
    <scope>NUCLEOTIDE SEQUENCE</scope>
    <source>
        <strain evidence="2">CBHHK002</strain>
    </source>
</reference>
<sequence>MPESEKTQIIPDELAKDPHQTRGPRVVKEILDLAGNKIGRDDVSAVMHDFEGDGFKKRHPERRKKIIRTPLTSIGPHEEWSMDGHDKLNRAGFGTYGIRDKWGGKFLHYRVLPPNRYAVVVGVVYLECVKKHGGIPVQGSSDRGSEVRDTHAFQTTFRQHFAPDLLDTVIPAWRFLPSTRNITVESGWR</sequence>
<proteinExistence type="predicted"/>
<evidence type="ECO:0000313" key="2">
    <source>
        <dbReference type="EMBL" id="KAJ7360899.1"/>
    </source>
</evidence>
<organism evidence="2 3">
    <name type="scientific">Mycena albidolilacea</name>
    <dbReference type="NCBI Taxonomy" id="1033008"/>
    <lineage>
        <taxon>Eukaryota</taxon>
        <taxon>Fungi</taxon>
        <taxon>Dikarya</taxon>
        <taxon>Basidiomycota</taxon>
        <taxon>Agaricomycotina</taxon>
        <taxon>Agaricomycetes</taxon>
        <taxon>Agaricomycetidae</taxon>
        <taxon>Agaricales</taxon>
        <taxon>Marasmiineae</taxon>
        <taxon>Mycenaceae</taxon>
        <taxon>Mycena</taxon>
    </lineage>
</organism>
<feature type="region of interest" description="Disordered" evidence="1">
    <location>
        <begin position="1"/>
        <end position="22"/>
    </location>
</feature>
<keyword evidence="3" id="KW-1185">Reference proteome</keyword>
<comment type="caution">
    <text evidence="2">The sequence shown here is derived from an EMBL/GenBank/DDBJ whole genome shotgun (WGS) entry which is preliminary data.</text>
</comment>